<dbReference type="RefSeq" id="WP_210318422.1">
    <property type="nucleotide sequence ID" value="NZ_BMIQ01000004.1"/>
</dbReference>
<comment type="caution">
    <text evidence="2">The sequence shown here is derived from an EMBL/GenBank/DDBJ whole genome shotgun (WGS) entry which is preliminary data.</text>
</comment>
<dbReference type="Proteomes" id="UP000644699">
    <property type="component" value="Unassembled WGS sequence"/>
</dbReference>
<organism evidence="2 3">
    <name type="scientific">Aureimonas endophytica</name>
    <dbReference type="NCBI Taxonomy" id="2027858"/>
    <lineage>
        <taxon>Bacteria</taxon>
        <taxon>Pseudomonadati</taxon>
        <taxon>Pseudomonadota</taxon>
        <taxon>Alphaproteobacteria</taxon>
        <taxon>Hyphomicrobiales</taxon>
        <taxon>Aurantimonadaceae</taxon>
        <taxon>Aureimonas</taxon>
    </lineage>
</organism>
<reference evidence="2" key="2">
    <citation type="submission" date="2020-09" db="EMBL/GenBank/DDBJ databases">
        <authorList>
            <person name="Sun Q."/>
            <person name="Zhou Y."/>
        </authorList>
    </citation>
    <scope>NUCLEOTIDE SEQUENCE</scope>
    <source>
        <strain evidence="2">CGMCC 1.15367</strain>
    </source>
</reference>
<keyword evidence="1" id="KW-0472">Membrane</keyword>
<feature type="transmembrane region" description="Helical" evidence="1">
    <location>
        <begin position="20"/>
        <end position="36"/>
    </location>
</feature>
<evidence type="ECO:0000313" key="3">
    <source>
        <dbReference type="Proteomes" id="UP000644699"/>
    </source>
</evidence>
<dbReference type="EMBL" id="BMIQ01000004">
    <property type="protein sequence ID" value="GGE07857.1"/>
    <property type="molecule type" value="Genomic_DNA"/>
</dbReference>
<sequence length="209" mass="23827">MIDPSFESSVFINCPFDRDYAAILQAMLFCIVYLGFHPRLATERTDSAENRLEKIRGLIEASKYSIHDLSRCQAARKGEHFRLNMPFELGIDYGCRQYFGRGRDKKKILILEAKPYRYQAAISDLSGCDIDIHDGDYQKAVRKVRNWLVTEAGAPAEGAGKILNAYVDFQEWNYQRQLAAGFSDADIQDYPTRELLDAMLEWVAAGKPV</sequence>
<reference evidence="2" key="1">
    <citation type="journal article" date="2014" name="Int. J. Syst. Evol. Microbiol.">
        <title>Complete genome sequence of Corynebacterium casei LMG S-19264T (=DSM 44701T), isolated from a smear-ripened cheese.</title>
        <authorList>
            <consortium name="US DOE Joint Genome Institute (JGI-PGF)"/>
            <person name="Walter F."/>
            <person name="Albersmeier A."/>
            <person name="Kalinowski J."/>
            <person name="Ruckert C."/>
        </authorList>
    </citation>
    <scope>NUCLEOTIDE SEQUENCE</scope>
    <source>
        <strain evidence="2">CGMCC 1.15367</strain>
    </source>
</reference>
<proteinExistence type="predicted"/>
<evidence type="ECO:0000256" key="1">
    <source>
        <dbReference type="SAM" id="Phobius"/>
    </source>
</evidence>
<evidence type="ECO:0000313" key="2">
    <source>
        <dbReference type="EMBL" id="GGE07857.1"/>
    </source>
</evidence>
<dbReference type="AlphaFoldDB" id="A0A917E6H3"/>
<keyword evidence="1" id="KW-1133">Transmembrane helix</keyword>
<keyword evidence="1" id="KW-0812">Transmembrane</keyword>
<protein>
    <submittedName>
        <fullName evidence="2">Uncharacterized protein</fullName>
    </submittedName>
</protein>
<name>A0A917E6H3_9HYPH</name>
<gene>
    <name evidence="2" type="ORF">GCM10011390_28630</name>
</gene>
<keyword evidence="3" id="KW-1185">Reference proteome</keyword>
<accession>A0A917E6H3</accession>